<dbReference type="SUPFAM" id="SSF56176">
    <property type="entry name" value="FAD-binding/transporter-associated domain-like"/>
    <property type="match status" value="1"/>
</dbReference>
<evidence type="ECO:0000256" key="2">
    <source>
        <dbReference type="ARBA" id="ARBA00022630"/>
    </source>
</evidence>
<keyword evidence="12" id="KW-1185">Reference proteome</keyword>
<dbReference type="InterPro" id="IPR012675">
    <property type="entry name" value="Beta-grasp_dom_sf"/>
</dbReference>
<keyword evidence="7" id="KW-0408">Iron</keyword>
<keyword evidence="5" id="KW-0274">FAD</keyword>
<dbReference type="FunFam" id="3.10.20.30:FF:000015">
    <property type="entry name" value="Aldehyde oxidase 1"/>
    <property type="match status" value="1"/>
</dbReference>
<dbReference type="InterPro" id="IPR002346">
    <property type="entry name" value="Mopterin_DH_FAD-bd"/>
</dbReference>
<dbReference type="GO" id="GO:0051537">
    <property type="term" value="F:2 iron, 2 sulfur cluster binding"/>
    <property type="evidence" value="ECO:0007669"/>
    <property type="project" value="UniProtKB-KW"/>
</dbReference>
<dbReference type="GO" id="GO:0071949">
    <property type="term" value="F:FAD binding"/>
    <property type="evidence" value="ECO:0007669"/>
    <property type="project" value="InterPro"/>
</dbReference>
<evidence type="ECO:0000256" key="1">
    <source>
        <dbReference type="ARBA" id="ARBA00001974"/>
    </source>
</evidence>
<dbReference type="PANTHER" id="PTHR45444:SF3">
    <property type="entry name" value="XANTHINE DEHYDROGENASE"/>
    <property type="match status" value="1"/>
</dbReference>
<dbReference type="GO" id="GO:0016491">
    <property type="term" value="F:oxidoreductase activity"/>
    <property type="evidence" value="ECO:0007669"/>
    <property type="project" value="UniProtKB-KW"/>
</dbReference>
<dbReference type="PROSITE" id="PS51085">
    <property type="entry name" value="2FE2S_FER_2"/>
    <property type="match status" value="1"/>
</dbReference>
<evidence type="ECO:0000313" key="12">
    <source>
        <dbReference type="Proteomes" id="UP000190648"/>
    </source>
</evidence>
<dbReference type="Gene3D" id="3.30.465.10">
    <property type="match status" value="1"/>
</dbReference>
<dbReference type="Pfam" id="PF00941">
    <property type="entry name" value="FAD_binding_5"/>
    <property type="match status" value="1"/>
</dbReference>
<dbReference type="FunFam" id="1.10.150.120:FF:000001">
    <property type="entry name" value="Aldehyde oxidase 1"/>
    <property type="match status" value="1"/>
</dbReference>
<organism evidence="11 12">
    <name type="scientific">Patagioenas fasciata monilis</name>
    <dbReference type="NCBI Taxonomy" id="372326"/>
    <lineage>
        <taxon>Eukaryota</taxon>
        <taxon>Metazoa</taxon>
        <taxon>Chordata</taxon>
        <taxon>Craniata</taxon>
        <taxon>Vertebrata</taxon>
        <taxon>Euteleostomi</taxon>
        <taxon>Archelosauria</taxon>
        <taxon>Archosauria</taxon>
        <taxon>Dinosauria</taxon>
        <taxon>Saurischia</taxon>
        <taxon>Theropoda</taxon>
        <taxon>Coelurosauria</taxon>
        <taxon>Aves</taxon>
        <taxon>Neognathae</taxon>
        <taxon>Neoaves</taxon>
        <taxon>Columbimorphae</taxon>
        <taxon>Columbiformes</taxon>
        <taxon>Columbidae</taxon>
        <taxon>Patagioenas</taxon>
    </lineage>
</organism>
<evidence type="ECO:0000256" key="3">
    <source>
        <dbReference type="ARBA" id="ARBA00022714"/>
    </source>
</evidence>
<evidence type="ECO:0000256" key="6">
    <source>
        <dbReference type="ARBA" id="ARBA00023002"/>
    </source>
</evidence>
<dbReference type="InterPro" id="IPR016167">
    <property type="entry name" value="FAD-bd_PCMH_sub1"/>
</dbReference>
<evidence type="ECO:0000256" key="7">
    <source>
        <dbReference type="ARBA" id="ARBA00023004"/>
    </source>
</evidence>
<dbReference type="InterPro" id="IPR016169">
    <property type="entry name" value="FAD-bd_PCMH_sub2"/>
</dbReference>
<dbReference type="Gene3D" id="3.30.43.10">
    <property type="entry name" value="Uridine Diphospho-n-acetylenolpyruvylglucosamine Reductase, domain 2"/>
    <property type="match status" value="1"/>
</dbReference>
<dbReference type="InterPro" id="IPR036010">
    <property type="entry name" value="2Fe-2S_ferredoxin-like_sf"/>
</dbReference>
<keyword evidence="8" id="KW-0411">Iron-sulfur</keyword>
<accession>A0A1V4JVL6</accession>
<evidence type="ECO:0000313" key="11">
    <source>
        <dbReference type="EMBL" id="OPJ76220.1"/>
    </source>
</evidence>
<sequence length="401" mass="43765">MALQGPAGAEELLFYVNGRKIIEKNADSEETLLSYLRKKLRLTGTKYGCGGGGCGACTVMISTYEPVSKKIRHYSANACLLSICSLHGAAVTTVEGVGSTKTRVHPVQERLAKCHGSQCGFCSPGMVMSIYTLLRNHPEPTSEQMIAALAGNLCRCTGYRPILDACETFCKESICCQRKANGKCCLDQDDSSFDKEEKVSTRLFSTDEFQPLDPTQELIFPPELMRIAENQPKRTLVFHGERMTWISPISLDELVDLKAAHPKAPLMVGNTSLGPEMKFKGVFYPIVVAPARIPDLNVVKCTDDGSTRAAAGVDNWKQSSDFPFRSGLTVGAACNLSLVKDILTNAISELPEEKTKVFRAVLQQLRTLGGEQIRNVAVCCALLAITIVTNCNKCEVTSDYM</sequence>
<keyword evidence="2" id="KW-0285">Flavoprotein</keyword>
<dbReference type="InterPro" id="IPR006058">
    <property type="entry name" value="2Fe2S_fd_BS"/>
</dbReference>
<gene>
    <name evidence="11" type="ORF">AV530_004003</name>
</gene>
<dbReference type="InterPro" id="IPR036884">
    <property type="entry name" value="2Fe-2S-bd_dom_sf"/>
</dbReference>
<dbReference type="InterPro" id="IPR016208">
    <property type="entry name" value="Ald_Oxase/xanthine_DH-like"/>
</dbReference>
<evidence type="ECO:0000259" key="10">
    <source>
        <dbReference type="PROSITE" id="PS51387"/>
    </source>
</evidence>
<dbReference type="GO" id="GO:0005506">
    <property type="term" value="F:iron ion binding"/>
    <property type="evidence" value="ECO:0007669"/>
    <property type="project" value="InterPro"/>
</dbReference>
<dbReference type="STRING" id="372326.A0A1V4JVL6"/>
<dbReference type="Pfam" id="PF01799">
    <property type="entry name" value="Fer2_2"/>
    <property type="match status" value="1"/>
</dbReference>
<comment type="caution">
    <text evidence="11">The sequence shown here is derived from an EMBL/GenBank/DDBJ whole genome shotgun (WGS) entry which is preliminary data.</text>
</comment>
<keyword evidence="6" id="KW-0560">Oxidoreductase</keyword>
<reference evidence="11 12" key="1">
    <citation type="submission" date="2016-02" db="EMBL/GenBank/DDBJ databases">
        <title>Band-tailed pigeon sequencing and assembly.</title>
        <authorList>
            <person name="Soares A.E."/>
            <person name="Novak B.J."/>
            <person name="Rice E.S."/>
            <person name="O'Connell B."/>
            <person name="Chang D."/>
            <person name="Weber S."/>
            <person name="Shapiro B."/>
        </authorList>
    </citation>
    <scope>NUCLEOTIDE SEQUENCE [LARGE SCALE GENOMIC DNA]</scope>
    <source>
        <strain evidence="11">BTP2013</strain>
        <tissue evidence="11">Blood</tissue>
    </source>
</reference>
<dbReference type="InterPro" id="IPR036318">
    <property type="entry name" value="FAD-bd_PCMH-like_sf"/>
</dbReference>
<keyword evidence="3" id="KW-0001">2Fe-2S</keyword>
<dbReference type="FunFam" id="3.30.43.10:FF:000001">
    <property type="entry name" value="Xanthine dehydrogenase/oxidase"/>
    <property type="match status" value="1"/>
</dbReference>
<dbReference type="InterPro" id="IPR002888">
    <property type="entry name" value="2Fe-2S-bd"/>
</dbReference>
<dbReference type="AlphaFoldDB" id="A0A1V4JVL6"/>
<feature type="domain" description="FAD-binding PCMH-type" evidence="10">
    <location>
        <begin position="238"/>
        <end position="401"/>
    </location>
</feature>
<dbReference type="Pfam" id="PF00111">
    <property type="entry name" value="Fer2"/>
    <property type="match status" value="1"/>
</dbReference>
<protein>
    <submittedName>
        <fullName evidence="11">Uncharacterized protein</fullName>
    </submittedName>
</protein>
<evidence type="ECO:0000256" key="5">
    <source>
        <dbReference type="ARBA" id="ARBA00022827"/>
    </source>
</evidence>
<dbReference type="Gene3D" id="3.10.20.30">
    <property type="match status" value="1"/>
</dbReference>
<comment type="cofactor">
    <cofactor evidence="1">
        <name>FAD</name>
        <dbReference type="ChEBI" id="CHEBI:57692"/>
    </cofactor>
</comment>
<dbReference type="SUPFAM" id="SSF54292">
    <property type="entry name" value="2Fe-2S ferredoxin-like"/>
    <property type="match status" value="1"/>
</dbReference>
<dbReference type="Gene3D" id="1.10.150.120">
    <property type="entry name" value="[2Fe-2S]-binding domain"/>
    <property type="match status" value="1"/>
</dbReference>
<dbReference type="InterPro" id="IPR016166">
    <property type="entry name" value="FAD-bd_PCMH"/>
</dbReference>
<feature type="domain" description="2Fe-2S ferredoxin-type" evidence="9">
    <location>
        <begin position="10"/>
        <end position="97"/>
    </location>
</feature>
<dbReference type="EMBL" id="LSYS01005888">
    <property type="protein sequence ID" value="OPJ76220.1"/>
    <property type="molecule type" value="Genomic_DNA"/>
</dbReference>
<dbReference type="InterPro" id="IPR001041">
    <property type="entry name" value="2Fe-2S_ferredoxin-type"/>
</dbReference>
<dbReference type="OrthoDB" id="8300278at2759"/>
<proteinExistence type="predicted"/>
<evidence type="ECO:0000256" key="4">
    <source>
        <dbReference type="ARBA" id="ARBA00022723"/>
    </source>
</evidence>
<keyword evidence="4" id="KW-0479">Metal-binding</keyword>
<evidence type="ECO:0000259" key="9">
    <source>
        <dbReference type="PROSITE" id="PS51085"/>
    </source>
</evidence>
<name>A0A1V4JVL6_PATFA</name>
<dbReference type="PANTHER" id="PTHR45444">
    <property type="entry name" value="XANTHINE DEHYDROGENASE"/>
    <property type="match status" value="1"/>
</dbReference>
<evidence type="ECO:0000256" key="8">
    <source>
        <dbReference type="ARBA" id="ARBA00023014"/>
    </source>
</evidence>
<dbReference type="PROSITE" id="PS51387">
    <property type="entry name" value="FAD_PCMH"/>
    <property type="match status" value="1"/>
</dbReference>
<dbReference type="Proteomes" id="UP000190648">
    <property type="component" value="Unassembled WGS sequence"/>
</dbReference>
<dbReference type="SUPFAM" id="SSF47741">
    <property type="entry name" value="CO dehydrogenase ISP C-domain like"/>
    <property type="match status" value="1"/>
</dbReference>
<dbReference type="PROSITE" id="PS00197">
    <property type="entry name" value="2FE2S_FER_1"/>
    <property type="match status" value="1"/>
</dbReference>